<dbReference type="OrthoDB" id="43460at2759"/>
<dbReference type="InterPro" id="IPR036273">
    <property type="entry name" value="CRAL/TRIO_N_dom_sf"/>
</dbReference>
<dbReference type="Proteomes" id="UP000256690">
    <property type="component" value="Unassembled WGS sequence"/>
</dbReference>
<protein>
    <recommendedName>
        <fullName evidence="1">CRAL-TRIO domain-containing protein</fullName>
    </recommendedName>
</protein>
<evidence type="ECO:0000259" key="1">
    <source>
        <dbReference type="PROSITE" id="PS50191"/>
    </source>
</evidence>
<dbReference type="InterPro" id="IPR001251">
    <property type="entry name" value="CRAL-TRIO_dom"/>
</dbReference>
<gene>
    <name evidence="2" type="ORF">DSM5745_08077</name>
</gene>
<dbReference type="AlphaFoldDB" id="A0A3D8R9A8"/>
<dbReference type="InterPro" id="IPR052432">
    <property type="entry name" value="PITP/CRAL-TRIO"/>
</dbReference>
<name>A0A3D8R9A8_9EURO</name>
<dbReference type="STRING" id="1810919.A0A3D8R9A8"/>
<dbReference type="EMBL" id="PVWQ01000010">
    <property type="protein sequence ID" value="RDW70566.1"/>
    <property type="molecule type" value="Genomic_DNA"/>
</dbReference>
<dbReference type="InterPro" id="IPR011074">
    <property type="entry name" value="CRAL/TRIO_N_dom"/>
</dbReference>
<dbReference type="SUPFAM" id="SSF46938">
    <property type="entry name" value="CRAL/TRIO N-terminal domain"/>
    <property type="match status" value="1"/>
</dbReference>
<dbReference type="Pfam" id="PF03765">
    <property type="entry name" value="CRAL_TRIO_N"/>
    <property type="match status" value="1"/>
</dbReference>
<dbReference type="PANTHER" id="PTHR46590">
    <property type="entry name" value="PHOSPHATIDYLINOSITOL TRANSFER PROTEIN CSR1-RELATED"/>
    <property type="match status" value="1"/>
</dbReference>
<dbReference type="GeneID" id="38118447"/>
<dbReference type="SMART" id="SM01100">
    <property type="entry name" value="CRAL_TRIO_N"/>
    <property type="match status" value="1"/>
</dbReference>
<sequence>MAYVGHTPPGWLGNLSADQETKLQQMWNIVLVLLDAVSLGAPEQPIENQTGEAGKPAAALTRTDTLASANGTNAFTAHLAQTLKETGLTTNEIKSLKDVLHDTTAEELRAGLLSTAKNDNPDALLLRFLRARKFDVGKSFNMMLRSMLWRIKQVRVDEKVLLTTELDALRETKDKSKSHEAKEAEGFLSQMRMGKCYQHGHDKQGRPVGVVRVKLHKPSAQSTEAINRFILHVLESTRLLLVPPVDTVTIVFDLTGFSLSNMEYPPVKFIIECFQDNYPESLGNLLIHNAPWIFSGIWKIIKGWMDPVIVSKVHFTNSVKDLGNFIDVDKIPKELGGKEDWAYKYVEPVEGENALMEDTAARDVLQAERLKIGEDLLRETSKWIKAGGEHNKEDVKALQSKRDDLIEQLRVNYWKMDPYTRGRNALDRTNVIQAGGKVDFYPSEVVAPVEELKKLDIEQVEREEVKDPIYTPDLSDDFPASQCERVFSTVMTQHIENGVLSAEQRLQTYKSEDDAEQR</sequence>
<evidence type="ECO:0000313" key="2">
    <source>
        <dbReference type="EMBL" id="RDW70566.1"/>
    </source>
</evidence>
<evidence type="ECO:0000313" key="3">
    <source>
        <dbReference type="Proteomes" id="UP000256690"/>
    </source>
</evidence>
<accession>A0A3D8R9A8</accession>
<keyword evidence="3" id="KW-1185">Reference proteome</keyword>
<dbReference type="PANTHER" id="PTHR46590:SF2">
    <property type="entry name" value="CRAL_TRIO DOMAIN PROTEIN (AFU_ORTHOLOGUE AFUA_4G13930)-RELATED"/>
    <property type="match status" value="1"/>
</dbReference>
<proteinExistence type="predicted"/>
<comment type="caution">
    <text evidence="2">The sequence shown here is derived from an EMBL/GenBank/DDBJ whole genome shotgun (WGS) entry which is preliminary data.</text>
</comment>
<dbReference type="Gene3D" id="3.40.525.10">
    <property type="entry name" value="CRAL-TRIO lipid binding domain"/>
    <property type="match status" value="1"/>
</dbReference>
<dbReference type="SUPFAM" id="SSF52087">
    <property type="entry name" value="CRAL/TRIO domain"/>
    <property type="match status" value="1"/>
</dbReference>
<feature type="domain" description="CRAL-TRIO" evidence="1">
    <location>
        <begin position="180"/>
        <end position="343"/>
    </location>
</feature>
<dbReference type="Pfam" id="PF00650">
    <property type="entry name" value="CRAL_TRIO"/>
    <property type="match status" value="1"/>
</dbReference>
<reference evidence="2 3" key="1">
    <citation type="journal article" date="2018" name="IMA Fungus">
        <title>IMA Genome-F 9: Draft genome sequence of Annulohypoxylon stygium, Aspergillus mulundensis, Berkeleyomyces basicola (syn. Thielaviopsis basicola), Ceratocystis smalleyi, two Cercospora beticola strains, Coleophoma cylindrospora, Fusarium fracticaudum, Phialophora cf. hyalina, and Morchella septimelata.</title>
        <authorList>
            <person name="Wingfield B.D."/>
            <person name="Bills G.F."/>
            <person name="Dong Y."/>
            <person name="Huang W."/>
            <person name="Nel W.J."/>
            <person name="Swalarsk-Parry B.S."/>
            <person name="Vaghefi N."/>
            <person name="Wilken P.M."/>
            <person name="An Z."/>
            <person name="de Beer Z.W."/>
            <person name="De Vos L."/>
            <person name="Chen L."/>
            <person name="Duong T.A."/>
            <person name="Gao Y."/>
            <person name="Hammerbacher A."/>
            <person name="Kikkert J.R."/>
            <person name="Li Y."/>
            <person name="Li H."/>
            <person name="Li K."/>
            <person name="Li Q."/>
            <person name="Liu X."/>
            <person name="Ma X."/>
            <person name="Naidoo K."/>
            <person name="Pethybridge S.J."/>
            <person name="Sun J."/>
            <person name="Steenkamp E.T."/>
            <person name="van der Nest M.A."/>
            <person name="van Wyk S."/>
            <person name="Wingfield M.J."/>
            <person name="Xiong C."/>
            <person name="Yue Q."/>
            <person name="Zhang X."/>
        </authorList>
    </citation>
    <scope>NUCLEOTIDE SEQUENCE [LARGE SCALE GENOMIC DNA]</scope>
    <source>
        <strain evidence="2 3">DSM 5745</strain>
    </source>
</reference>
<dbReference type="SMART" id="SM00516">
    <property type="entry name" value="SEC14"/>
    <property type="match status" value="1"/>
</dbReference>
<dbReference type="InterPro" id="IPR036865">
    <property type="entry name" value="CRAL-TRIO_dom_sf"/>
</dbReference>
<organism evidence="2 3">
    <name type="scientific">Aspergillus mulundensis</name>
    <dbReference type="NCBI Taxonomy" id="1810919"/>
    <lineage>
        <taxon>Eukaryota</taxon>
        <taxon>Fungi</taxon>
        <taxon>Dikarya</taxon>
        <taxon>Ascomycota</taxon>
        <taxon>Pezizomycotina</taxon>
        <taxon>Eurotiomycetes</taxon>
        <taxon>Eurotiomycetidae</taxon>
        <taxon>Eurotiales</taxon>
        <taxon>Aspergillaceae</taxon>
        <taxon>Aspergillus</taxon>
        <taxon>Aspergillus subgen. Nidulantes</taxon>
    </lineage>
</organism>
<dbReference type="PROSITE" id="PS50191">
    <property type="entry name" value="CRAL_TRIO"/>
    <property type="match status" value="1"/>
</dbReference>
<dbReference type="CDD" id="cd00170">
    <property type="entry name" value="SEC14"/>
    <property type="match status" value="1"/>
</dbReference>
<dbReference type="RefSeq" id="XP_026601097.1">
    <property type="nucleotide sequence ID" value="XM_026750093.1"/>
</dbReference>